<evidence type="ECO:0000313" key="3">
    <source>
        <dbReference type="EMBL" id="KEA62161.1"/>
    </source>
</evidence>
<dbReference type="InterPro" id="IPR015943">
    <property type="entry name" value="WD40/YVTN_repeat-like_dom_sf"/>
</dbReference>
<dbReference type="AlphaFoldDB" id="A0A081FUF6"/>
<protein>
    <submittedName>
        <fullName evidence="3">Alkaline phosphatase</fullName>
        <ecNumber evidence="3">3.1.3.1</ecNumber>
    </submittedName>
</protein>
<reference evidence="3 4" key="1">
    <citation type="submission" date="2014-04" db="EMBL/GenBank/DDBJ databases">
        <title>Marinobacterium kochiensis sp. nov., isolated from sediment sample collected from Kochi backwaters in Kerala, India.</title>
        <authorList>
            <person name="Singh A."/>
            <person name="Pinnaka A.K."/>
        </authorList>
    </citation>
    <scope>NUCLEOTIDE SEQUENCE [LARGE SCALE GENOMIC DNA]</scope>
    <source>
        <strain evidence="3 4">AK27</strain>
    </source>
</reference>
<dbReference type="PANTHER" id="PTHR46928">
    <property type="entry name" value="MESENCHYME-SPECIFIC CELL SURFACE GLYCOPROTEIN"/>
    <property type="match status" value="1"/>
</dbReference>
<dbReference type="GO" id="GO:0004035">
    <property type="term" value="F:alkaline phosphatase activity"/>
    <property type="evidence" value="ECO:0007669"/>
    <property type="project" value="UniProtKB-EC"/>
</dbReference>
<feature type="chain" id="PRO_5001757312" evidence="1">
    <location>
        <begin position="25"/>
        <end position="724"/>
    </location>
</feature>
<feature type="domain" description="Phytase-like" evidence="2">
    <location>
        <begin position="447"/>
        <end position="707"/>
    </location>
</feature>
<dbReference type="InterPro" id="IPR027372">
    <property type="entry name" value="Phytase-like_dom"/>
</dbReference>
<dbReference type="InterPro" id="IPR052956">
    <property type="entry name" value="Mesenchyme-surface_protein"/>
</dbReference>
<accession>A0A081FUF6</accession>
<dbReference type="eggNOG" id="COG4222">
    <property type="taxonomic scope" value="Bacteria"/>
</dbReference>
<name>A0A081FUF6_9GAMM</name>
<gene>
    <name evidence="3" type="ORF">ADIMK_3822</name>
</gene>
<organism evidence="3 4">
    <name type="scientific">Marinobacterium lacunae</name>
    <dbReference type="NCBI Taxonomy" id="1232683"/>
    <lineage>
        <taxon>Bacteria</taxon>
        <taxon>Pseudomonadati</taxon>
        <taxon>Pseudomonadota</taxon>
        <taxon>Gammaproteobacteria</taxon>
        <taxon>Oceanospirillales</taxon>
        <taxon>Oceanospirillaceae</taxon>
        <taxon>Marinobacterium</taxon>
    </lineage>
</organism>
<evidence type="ECO:0000256" key="1">
    <source>
        <dbReference type="SAM" id="SignalP"/>
    </source>
</evidence>
<evidence type="ECO:0000313" key="4">
    <source>
        <dbReference type="Proteomes" id="UP000028252"/>
    </source>
</evidence>
<dbReference type="PATRIC" id="fig|1232683.4.peg.3763"/>
<evidence type="ECO:0000259" key="2">
    <source>
        <dbReference type="Pfam" id="PF13449"/>
    </source>
</evidence>
<keyword evidence="3" id="KW-0378">Hydrolase</keyword>
<feature type="signal peptide" evidence="1">
    <location>
        <begin position="1"/>
        <end position="24"/>
    </location>
</feature>
<dbReference type="InterPro" id="IPR011044">
    <property type="entry name" value="Quino_amine_DH_bsu"/>
</dbReference>
<keyword evidence="4" id="KW-1185">Reference proteome</keyword>
<dbReference type="SUPFAM" id="SSF50956">
    <property type="entry name" value="Thermostable phytase (3-phytase)"/>
    <property type="match status" value="1"/>
</dbReference>
<dbReference type="PANTHER" id="PTHR46928:SF1">
    <property type="entry name" value="MESENCHYME-SPECIFIC CELL SURFACE GLYCOPROTEIN"/>
    <property type="match status" value="1"/>
</dbReference>
<dbReference type="STRING" id="1232683.ADIMK_3822"/>
<comment type="caution">
    <text evidence="3">The sequence shown here is derived from an EMBL/GenBank/DDBJ whole genome shotgun (WGS) entry which is preliminary data.</text>
</comment>
<dbReference type="Proteomes" id="UP000028252">
    <property type="component" value="Unassembled WGS sequence"/>
</dbReference>
<dbReference type="SUPFAM" id="SSF50969">
    <property type="entry name" value="YVTN repeat-like/Quinoprotein amine dehydrogenase"/>
    <property type="match status" value="1"/>
</dbReference>
<dbReference type="OrthoDB" id="9803927at2"/>
<dbReference type="Gene3D" id="2.130.10.10">
    <property type="entry name" value="YVTN repeat-like/Quinoprotein amine dehydrogenase"/>
    <property type="match status" value="1"/>
</dbReference>
<dbReference type="Pfam" id="PF13449">
    <property type="entry name" value="Phytase-like"/>
    <property type="match status" value="1"/>
</dbReference>
<dbReference type="EMBL" id="JMQN01000057">
    <property type="protein sequence ID" value="KEA62161.1"/>
    <property type="molecule type" value="Genomic_DNA"/>
</dbReference>
<proteinExistence type="predicted"/>
<keyword evidence="1" id="KW-0732">Signal</keyword>
<dbReference type="EC" id="3.1.3.1" evidence="3"/>
<sequence>MNSRPLRRSLLALAIAVAASSSQAASFDRIASFSTADNLPAGGDITQETSAEIITASGDGNTLIYSDSPRGGVGFIDIRDSYNPQAGGFIDLNGEPTSVAAIDGTAVAAINTSESYTLPSGYLATIDIASRKVASRCDLGGQPDSVAISKDGRFVAVAIENERDEELNDGALPQAPAGFLSILELSGGELQCDTQRRIDLTGLAEIAPEDPEPEFVAFNDRNEIALTMQENNHLVILDAATGAIINHFSAGTVDLTDIDTEKDGALIFDGHLEGVLREPDAVKWLDDDRFVIANEGDYKGGARGFTIFNKAGEVLFESGASFEHQVVMAGHYPDKRSGKKGAEPEGLEVARFNGETYIFLLSERGSVIGVYRDTGKAPQFVQILPSGIAPESAIAIPSRNLLVSANEKDLIADGGVRAHVNLYRLGDEAPLYPQIVSTSDSNGLPIGWGALSGLTADPAKPALLYAINDSFYKAQPRIFTIDAASRPARIINAMTVTRDGKPALGLDLEGIAADGKGGFWLASEGRTDKDVAHAIYHVRADGEIDRTLAFPSELLSNETRFGAEGITLIGNRLWIAIQREWNDDPKHSVKLVSYDLDRDQWGAVRYPLETPEQGWVGISEISAFGDSVYIIERDNQIGESARIKRLYKVAKSELKPVPLGEKLPMVHKQQVRDFIPDLKADNGYVVDKIEGFTIDKRGIGYAVTDNDGVDDSSGETYFFSTGKM</sequence>
<dbReference type="RefSeq" id="WP_036191419.1">
    <property type="nucleotide sequence ID" value="NZ_JMQN01000057.1"/>
</dbReference>